<dbReference type="SUPFAM" id="SSF52266">
    <property type="entry name" value="SGNH hydrolase"/>
    <property type="match status" value="1"/>
</dbReference>
<dbReference type="RefSeq" id="WP_194447243.1">
    <property type="nucleotide sequence ID" value="NZ_CP063849.1"/>
</dbReference>
<dbReference type="Proteomes" id="UP000593892">
    <property type="component" value="Chromosome"/>
</dbReference>
<dbReference type="InterPro" id="IPR013830">
    <property type="entry name" value="SGNH_hydro"/>
</dbReference>
<dbReference type="Pfam" id="PF13472">
    <property type="entry name" value="Lipase_GDSL_2"/>
    <property type="match status" value="1"/>
</dbReference>
<dbReference type="EMBL" id="CP063849">
    <property type="protein sequence ID" value="QOY85573.1"/>
    <property type="molecule type" value="Genomic_DNA"/>
</dbReference>
<dbReference type="Gene3D" id="3.40.50.1110">
    <property type="entry name" value="SGNH hydrolase"/>
    <property type="match status" value="1"/>
</dbReference>
<keyword evidence="2" id="KW-0378">Hydrolase</keyword>
<dbReference type="PANTHER" id="PTHR30383">
    <property type="entry name" value="THIOESTERASE 1/PROTEASE 1/LYSOPHOSPHOLIPASE L1"/>
    <property type="match status" value="1"/>
</dbReference>
<accession>A0A7S7NL34</accession>
<gene>
    <name evidence="2" type="ORF">IRI77_22430</name>
</gene>
<evidence type="ECO:0000313" key="3">
    <source>
        <dbReference type="Proteomes" id="UP000593892"/>
    </source>
</evidence>
<dbReference type="InterPro" id="IPR051532">
    <property type="entry name" value="Ester_Hydrolysis_Enzymes"/>
</dbReference>
<protein>
    <submittedName>
        <fullName evidence="2">SGNH/GDSL hydrolase family protein</fullName>
    </submittedName>
</protein>
<dbReference type="CDD" id="cd00229">
    <property type="entry name" value="SGNH_hydrolase"/>
    <property type="match status" value="1"/>
</dbReference>
<organism evidence="2 3">
    <name type="scientific">Paludibaculum fermentans</name>
    <dbReference type="NCBI Taxonomy" id="1473598"/>
    <lineage>
        <taxon>Bacteria</taxon>
        <taxon>Pseudomonadati</taxon>
        <taxon>Acidobacteriota</taxon>
        <taxon>Terriglobia</taxon>
        <taxon>Bryobacterales</taxon>
        <taxon>Bryobacteraceae</taxon>
        <taxon>Paludibaculum</taxon>
    </lineage>
</organism>
<feature type="domain" description="SGNH hydrolase-type esterase" evidence="1">
    <location>
        <begin position="43"/>
        <end position="202"/>
    </location>
</feature>
<proteinExistence type="predicted"/>
<dbReference type="KEGG" id="pfer:IRI77_22430"/>
<dbReference type="InterPro" id="IPR036514">
    <property type="entry name" value="SGNH_hydro_sf"/>
</dbReference>
<evidence type="ECO:0000313" key="2">
    <source>
        <dbReference type="EMBL" id="QOY85573.1"/>
    </source>
</evidence>
<name>A0A7S7NL34_PALFE</name>
<keyword evidence="3" id="KW-1185">Reference proteome</keyword>
<dbReference type="AlphaFoldDB" id="A0A7S7NL34"/>
<dbReference type="PANTHER" id="PTHR30383:SF26">
    <property type="entry name" value="SGNH HYDROLASE-TYPE ESTERASE DOMAIN-CONTAINING PROTEIN"/>
    <property type="match status" value="1"/>
</dbReference>
<dbReference type="GO" id="GO:0004622">
    <property type="term" value="F:phosphatidylcholine lysophospholipase activity"/>
    <property type="evidence" value="ECO:0007669"/>
    <property type="project" value="TreeGrafter"/>
</dbReference>
<evidence type="ECO:0000259" key="1">
    <source>
        <dbReference type="Pfam" id="PF13472"/>
    </source>
</evidence>
<sequence length="216" mass="23803">MRTLILLASLLLPLQAQIVRENIEWLDVWMPDTNVHALPRVLLIGDSITRGYGKQVEALLKDKAYVARLATSKSLGDPALLDQVSLVLKEQAFDVIHFNNGMHGDGYSEEAYAAALPELLATLRRLAPKARIVWATTTDVRVKEHLDQVAPKTGRMIKRNELAAAFAKQEGLPVDDLFEVIKDHPDYHVPDGVHFNAKGYEALAAQVAAAVAKVLP</sequence>
<reference evidence="2 3" key="1">
    <citation type="submission" date="2020-10" db="EMBL/GenBank/DDBJ databases">
        <title>Complete genome sequence of Paludibaculum fermentans P105T, a facultatively anaerobic acidobacterium capable of dissimilatory Fe(III) reduction.</title>
        <authorList>
            <person name="Dedysh S.N."/>
            <person name="Beletsky A.V."/>
            <person name="Kulichevskaya I.S."/>
            <person name="Mardanov A.V."/>
            <person name="Ravin N.V."/>
        </authorList>
    </citation>
    <scope>NUCLEOTIDE SEQUENCE [LARGE SCALE GENOMIC DNA]</scope>
    <source>
        <strain evidence="2 3">P105</strain>
    </source>
</reference>